<name>A0A2J6RR82_HYAVF</name>
<dbReference type="SUPFAM" id="SSF48403">
    <property type="entry name" value="Ankyrin repeat"/>
    <property type="match status" value="1"/>
</dbReference>
<dbReference type="InterPro" id="IPR002110">
    <property type="entry name" value="Ankyrin_rpt"/>
</dbReference>
<dbReference type="PROSITE" id="PS50088">
    <property type="entry name" value="ANK_REPEAT"/>
    <property type="match status" value="3"/>
</dbReference>
<accession>A0A2J6RR82</accession>
<feature type="repeat" description="ANK" evidence="3">
    <location>
        <begin position="26"/>
        <end position="59"/>
    </location>
</feature>
<evidence type="ECO:0000313" key="4">
    <source>
        <dbReference type="EMBL" id="PMD41024.1"/>
    </source>
</evidence>
<dbReference type="OrthoDB" id="20872at2759"/>
<sequence length="97" mass="10466">AAGSGHEAMFRLLLSSGGDLEAKDLSGHTTFHTAVVHWRSQNTLRVLKSFGANIESKNHDGETPLQTAVRTQNAGLVKHLLIDAEANRDVVSKEGFT</sequence>
<dbReference type="Gene3D" id="1.25.40.20">
    <property type="entry name" value="Ankyrin repeat-containing domain"/>
    <property type="match status" value="1"/>
</dbReference>
<dbReference type="AlphaFoldDB" id="A0A2J6RR82"/>
<feature type="non-terminal residue" evidence="4">
    <location>
        <position position="1"/>
    </location>
</feature>
<evidence type="ECO:0000256" key="1">
    <source>
        <dbReference type="ARBA" id="ARBA00022737"/>
    </source>
</evidence>
<reference evidence="4 5" key="1">
    <citation type="submission" date="2016-04" db="EMBL/GenBank/DDBJ databases">
        <title>A degradative enzymes factory behind the ericoid mycorrhizal symbiosis.</title>
        <authorList>
            <consortium name="DOE Joint Genome Institute"/>
            <person name="Martino E."/>
            <person name="Morin E."/>
            <person name="Grelet G."/>
            <person name="Kuo A."/>
            <person name="Kohler A."/>
            <person name="Daghino S."/>
            <person name="Barry K."/>
            <person name="Choi C."/>
            <person name="Cichocki N."/>
            <person name="Clum A."/>
            <person name="Copeland A."/>
            <person name="Hainaut M."/>
            <person name="Haridas S."/>
            <person name="Labutti K."/>
            <person name="Lindquist E."/>
            <person name="Lipzen A."/>
            <person name="Khouja H.-R."/>
            <person name="Murat C."/>
            <person name="Ohm R."/>
            <person name="Olson A."/>
            <person name="Spatafora J."/>
            <person name="Veneault-Fourrey C."/>
            <person name="Henrissat B."/>
            <person name="Grigoriev I."/>
            <person name="Martin F."/>
            <person name="Perotto S."/>
        </authorList>
    </citation>
    <scope>NUCLEOTIDE SEQUENCE [LARGE SCALE GENOMIC DNA]</scope>
    <source>
        <strain evidence="4 5">F</strain>
    </source>
</reference>
<evidence type="ECO:0000256" key="3">
    <source>
        <dbReference type="PROSITE-ProRule" id="PRU00023"/>
    </source>
</evidence>
<feature type="repeat" description="ANK" evidence="3">
    <location>
        <begin position="60"/>
        <end position="93"/>
    </location>
</feature>
<proteinExistence type="predicted"/>
<protein>
    <submittedName>
        <fullName evidence="4">Ankyrin</fullName>
    </submittedName>
</protein>
<dbReference type="Proteomes" id="UP000235786">
    <property type="component" value="Unassembled WGS sequence"/>
</dbReference>
<dbReference type="InterPro" id="IPR036770">
    <property type="entry name" value="Ankyrin_rpt-contain_sf"/>
</dbReference>
<dbReference type="Pfam" id="PF12796">
    <property type="entry name" value="Ank_2"/>
    <property type="match status" value="1"/>
</dbReference>
<evidence type="ECO:0000256" key="2">
    <source>
        <dbReference type="ARBA" id="ARBA00023043"/>
    </source>
</evidence>
<feature type="repeat" description="ANK" evidence="3">
    <location>
        <begin position="1"/>
        <end position="25"/>
    </location>
</feature>
<keyword evidence="5" id="KW-1185">Reference proteome</keyword>
<dbReference type="EMBL" id="KZ613945">
    <property type="protein sequence ID" value="PMD41024.1"/>
    <property type="molecule type" value="Genomic_DNA"/>
</dbReference>
<dbReference type="PANTHER" id="PTHR24198">
    <property type="entry name" value="ANKYRIN REPEAT AND PROTEIN KINASE DOMAIN-CONTAINING PROTEIN"/>
    <property type="match status" value="1"/>
</dbReference>
<feature type="non-terminal residue" evidence="4">
    <location>
        <position position="97"/>
    </location>
</feature>
<dbReference type="PANTHER" id="PTHR24198:SF165">
    <property type="entry name" value="ANKYRIN REPEAT-CONTAINING PROTEIN-RELATED"/>
    <property type="match status" value="1"/>
</dbReference>
<keyword evidence="1" id="KW-0677">Repeat</keyword>
<evidence type="ECO:0000313" key="5">
    <source>
        <dbReference type="Proteomes" id="UP000235786"/>
    </source>
</evidence>
<keyword evidence="2 3" id="KW-0040">ANK repeat</keyword>
<organism evidence="4 5">
    <name type="scientific">Hyaloscypha variabilis (strain UAMH 11265 / GT02V1 / F)</name>
    <name type="common">Meliniomyces variabilis</name>
    <dbReference type="NCBI Taxonomy" id="1149755"/>
    <lineage>
        <taxon>Eukaryota</taxon>
        <taxon>Fungi</taxon>
        <taxon>Dikarya</taxon>
        <taxon>Ascomycota</taxon>
        <taxon>Pezizomycotina</taxon>
        <taxon>Leotiomycetes</taxon>
        <taxon>Helotiales</taxon>
        <taxon>Hyaloscyphaceae</taxon>
        <taxon>Hyaloscypha</taxon>
        <taxon>Hyaloscypha variabilis</taxon>
    </lineage>
</organism>
<gene>
    <name evidence="4" type="ORF">L207DRAFT_381878</name>
</gene>